<evidence type="ECO:0000256" key="3">
    <source>
        <dbReference type="ARBA" id="ARBA00022777"/>
    </source>
</evidence>
<dbReference type="Pfam" id="PF07714">
    <property type="entry name" value="PK_Tyr_Ser-Thr"/>
    <property type="match status" value="1"/>
</dbReference>
<dbReference type="SUPFAM" id="SSF56112">
    <property type="entry name" value="Protein kinase-like (PK-like)"/>
    <property type="match status" value="1"/>
</dbReference>
<dbReference type="SMART" id="SM00671">
    <property type="entry name" value="SEL1"/>
    <property type="match status" value="4"/>
</dbReference>
<dbReference type="InterPro" id="IPR051681">
    <property type="entry name" value="Ser/Thr_Kinases-Pseudokinases"/>
</dbReference>
<evidence type="ECO:0000259" key="6">
    <source>
        <dbReference type="PROSITE" id="PS50011"/>
    </source>
</evidence>
<dbReference type="AlphaFoldDB" id="A0A8H3L9B0"/>
<reference evidence="7" key="1">
    <citation type="submission" date="2019-10" db="EMBL/GenBank/DDBJ databases">
        <title>Conservation and host-specific expression of non-tandemly repeated heterogenous ribosome RNA gene in arbuscular mycorrhizal fungi.</title>
        <authorList>
            <person name="Maeda T."/>
            <person name="Kobayashi Y."/>
            <person name="Nakagawa T."/>
            <person name="Ezawa T."/>
            <person name="Yamaguchi K."/>
            <person name="Bino T."/>
            <person name="Nishimoto Y."/>
            <person name="Shigenobu S."/>
            <person name="Kawaguchi M."/>
        </authorList>
    </citation>
    <scope>NUCLEOTIDE SEQUENCE</scope>
    <source>
        <strain evidence="7">HR1</strain>
    </source>
</reference>
<feature type="region of interest" description="Disordered" evidence="5">
    <location>
        <begin position="412"/>
        <end position="433"/>
    </location>
</feature>
<keyword evidence="2" id="KW-0547">Nucleotide-binding</keyword>
<dbReference type="GO" id="GO:0004674">
    <property type="term" value="F:protein serine/threonine kinase activity"/>
    <property type="evidence" value="ECO:0007669"/>
    <property type="project" value="TreeGrafter"/>
</dbReference>
<name>A0A8H3L9B0_9GLOM</name>
<accession>A0A8H3L9B0</accession>
<evidence type="ECO:0000313" key="8">
    <source>
        <dbReference type="Proteomes" id="UP000615446"/>
    </source>
</evidence>
<dbReference type="Pfam" id="PF08238">
    <property type="entry name" value="Sel1"/>
    <property type="match status" value="4"/>
</dbReference>
<keyword evidence="4" id="KW-0067">ATP-binding</keyword>
<dbReference type="OrthoDB" id="2384430at2759"/>
<dbReference type="PANTHER" id="PTHR44329">
    <property type="entry name" value="SERINE/THREONINE-PROTEIN KINASE TNNI3K-RELATED"/>
    <property type="match status" value="1"/>
</dbReference>
<dbReference type="Proteomes" id="UP000615446">
    <property type="component" value="Unassembled WGS sequence"/>
</dbReference>
<gene>
    <name evidence="7" type="ORF">RCL2_000982500</name>
</gene>
<sequence length="685" mass="77856">MKNLTSWVVWDCGTMNKGVRCLDIPSTTFHKEPDKSMENTNDSLKQAIEEGHVKFHAYNEFSDIEVIEKGSLGVVYKATWNDHGMIVALKSKFIKKEGNSKIDTQLLDKFINDLKLHKKVEHHPNILQFHGISQEPNLNKHLLVTDYADGGTLSHYLSKNFASLSWTDKLNLAKQLASGVACLHKEKIIHRNLNSSNILIREGVIKISNFGPSKQSSDISKSSSDLKGHIAYIEPRSIKNPQYRRNDKSDVYSVGVLLWELSSGKLPFKSASLTSLSQLELANKISIGQRERPIKGTPQAYIDIYSQCWDSFPNQRPNIFQVLEKLNGITLEKSIREKILEKSISEKKVKSNDNTTQKRRIADRKSIASISDISSDLLKTMNQKNNNSVRKSIHSISISSLNHDFNSNSYSLKSPKLPNSRRSSFNSINSPPSSPITLTQNRKIIENTDKAFFEEILKFFEEILEISGDTNTMIQSIKEYLHNRMREHKSTFKLLLKHRDDLKFCCLIGFFFENAIGIAQDKQEAFNHYKKSSDSNDSIGQYFLGRCYYWGYGIKQDRKKAFELLKKSSDSGNSRGQWMLGYCYERGYGTTKNLQNAFDQFLGSAEAGNVTSQMDLGRCYEDGIGVKKNIPKAIECYEKASKGGLAIAQKKLDNLLKQQRKLQNAIKKQPSQQPQHLQQLQSLVI</sequence>
<feature type="compositionally biased region" description="Low complexity" evidence="5">
    <location>
        <begin position="418"/>
        <end position="431"/>
    </location>
</feature>
<keyword evidence="3 7" id="KW-0418">Kinase</keyword>
<keyword evidence="1" id="KW-0808">Transferase</keyword>
<dbReference type="InterPro" id="IPR011990">
    <property type="entry name" value="TPR-like_helical_dom_sf"/>
</dbReference>
<evidence type="ECO:0000256" key="4">
    <source>
        <dbReference type="ARBA" id="ARBA00022840"/>
    </source>
</evidence>
<dbReference type="Gene3D" id="1.10.510.10">
    <property type="entry name" value="Transferase(Phosphotransferase) domain 1"/>
    <property type="match status" value="1"/>
</dbReference>
<evidence type="ECO:0000256" key="5">
    <source>
        <dbReference type="SAM" id="MobiDB-lite"/>
    </source>
</evidence>
<dbReference type="GO" id="GO:0005524">
    <property type="term" value="F:ATP binding"/>
    <property type="evidence" value="ECO:0007669"/>
    <property type="project" value="UniProtKB-KW"/>
</dbReference>
<evidence type="ECO:0000256" key="1">
    <source>
        <dbReference type="ARBA" id="ARBA00022679"/>
    </source>
</evidence>
<dbReference type="InterPro" id="IPR000719">
    <property type="entry name" value="Prot_kinase_dom"/>
</dbReference>
<proteinExistence type="predicted"/>
<protein>
    <submittedName>
        <fullName evidence="7">Kinase-like domain-containing protein</fullName>
    </submittedName>
</protein>
<organism evidence="7 8">
    <name type="scientific">Rhizophagus clarus</name>
    <dbReference type="NCBI Taxonomy" id="94130"/>
    <lineage>
        <taxon>Eukaryota</taxon>
        <taxon>Fungi</taxon>
        <taxon>Fungi incertae sedis</taxon>
        <taxon>Mucoromycota</taxon>
        <taxon>Glomeromycotina</taxon>
        <taxon>Glomeromycetes</taxon>
        <taxon>Glomerales</taxon>
        <taxon>Glomeraceae</taxon>
        <taxon>Rhizophagus</taxon>
    </lineage>
</organism>
<dbReference type="InterPro" id="IPR001245">
    <property type="entry name" value="Ser-Thr/Tyr_kinase_cat_dom"/>
</dbReference>
<dbReference type="Gene3D" id="1.25.40.10">
    <property type="entry name" value="Tetratricopeptide repeat domain"/>
    <property type="match status" value="1"/>
</dbReference>
<feature type="domain" description="Protein kinase" evidence="6">
    <location>
        <begin position="61"/>
        <end position="331"/>
    </location>
</feature>
<comment type="caution">
    <text evidence="7">The sequence shown here is derived from an EMBL/GenBank/DDBJ whole genome shotgun (WGS) entry which is preliminary data.</text>
</comment>
<evidence type="ECO:0000256" key="2">
    <source>
        <dbReference type="ARBA" id="ARBA00022741"/>
    </source>
</evidence>
<dbReference type="EMBL" id="BLAL01000061">
    <property type="protein sequence ID" value="GES82631.1"/>
    <property type="molecule type" value="Genomic_DNA"/>
</dbReference>
<dbReference type="PROSITE" id="PS50011">
    <property type="entry name" value="PROTEIN_KINASE_DOM"/>
    <property type="match status" value="1"/>
</dbReference>
<dbReference type="PANTHER" id="PTHR44329:SF288">
    <property type="entry name" value="MITOGEN-ACTIVATED PROTEIN KINASE KINASE KINASE 20"/>
    <property type="match status" value="1"/>
</dbReference>
<dbReference type="InterPro" id="IPR011009">
    <property type="entry name" value="Kinase-like_dom_sf"/>
</dbReference>
<dbReference type="SUPFAM" id="SSF81901">
    <property type="entry name" value="HCP-like"/>
    <property type="match status" value="1"/>
</dbReference>
<evidence type="ECO:0000313" key="7">
    <source>
        <dbReference type="EMBL" id="GES82631.1"/>
    </source>
</evidence>
<dbReference type="InterPro" id="IPR006597">
    <property type="entry name" value="Sel1-like"/>
</dbReference>